<evidence type="ECO:0008006" key="4">
    <source>
        <dbReference type="Google" id="ProtNLM"/>
    </source>
</evidence>
<dbReference type="AlphaFoldDB" id="A0A7Z1B2P4"/>
<feature type="chain" id="PRO_5031068540" description="DUF5626 domain-containing protein" evidence="1">
    <location>
        <begin position="28"/>
        <end position="236"/>
    </location>
</feature>
<dbReference type="RefSeq" id="WP_025811786.1">
    <property type="nucleotide sequence ID" value="NZ_AP023088.1"/>
</dbReference>
<evidence type="ECO:0000313" key="3">
    <source>
        <dbReference type="Proteomes" id="UP000185604"/>
    </source>
</evidence>
<evidence type="ECO:0000313" key="2">
    <source>
        <dbReference type="EMBL" id="OLF89388.1"/>
    </source>
</evidence>
<comment type="caution">
    <text evidence="2">The sequence shown here is derived from an EMBL/GenBank/DDBJ whole genome shotgun (WGS) entry which is preliminary data.</text>
</comment>
<reference evidence="2 3" key="1">
    <citation type="journal article" date="2016" name="Front. Microbiol.">
        <title>High-Level Heat Resistance of Spores of Bacillus amyloliquefaciens and Bacillus licheniformis Results from the Presence of a spoVA Operon in a Tn1546 Transposon.</title>
        <authorList>
            <person name="Berendsen E.M."/>
            <person name="Koning R.A."/>
            <person name="Boekhorst J."/>
            <person name="de Jong A."/>
            <person name="Kuipers O.P."/>
            <person name="Wells-Bennik M.H."/>
        </authorList>
    </citation>
    <scope>NUCLEOTIDE SEQUENCE [LARGE SCALE GENOMIC DNA]</scope>
    <source>
        <strain evidence="2 3">B4121</strain>
    </source>
</reference>
<dbReference type="Proteomes" id="UP000185604">
    <property type="component" value="Unassembled WGS sequence"/>
</dbReference>
<feature type="signal peptide" evidence="1">
    <location>
        <begin position="1"/>
        <end position="27"/>
    </location>
</feature>
<dbReference type="EMBL" id="LKPO01000022">
    <property type="protein sequence ID" value="OLF89388.1"/>
    <property type="molecule type" value="Genomic_DNA"/>
</dbReference>
<proteinExistence type="predicted"/>
<gene>
    <name evidence="2" type="ORF">B4121_3781</name>
</gene>
<accession>A0A7Z1B2P4</accession>
<name>A0A7Z1B2P4_9BACI</name>
<sequence length="236" mass="25799">MKNIFVSLLVLCLVSISAFIGIEDAFAAEELPEEAYSEPIKSADDLQYDVNKNLTQEEITSRFYKINTKYDVGQAFSEQDAEFIKFYADSQLETPSELNDGISISAIQWYPGQTASKSFNTSKSSNGVKVKFSGKVYGTIGIVNHSYRGKLSAKITSGTSKVKKALKVRVTHSAYGLVGKKSIGIVYNSGKSSTGTKSKVSMDNTVKYSALAVVYTYTNAYVSVTTKTGSFNKYAF</sequence>
<protein>
    <recommendedName>
        <fullName evidence="4">DUF5626 domain-containing protein</fullName>
    </recommendedName>
</protein>
<evidence type="ECO:0000256" key="1">
    <source>
        <dbReference type="SAM" id="SignalP"/>
    </source>
</evidence>
<keyword evidence="1" id="KW-0732">Signal</keyword>
<organism evidence="2 3">
    <name type="scientific">Bacillus paralicheniformis</name>
    <dbReference type="NCBI Taxonomy" id="1648923"/>
    <lineage>
        <taxon>Bacteria</taxon>
        <taxon>Bacillati</taxon>
        <taxon>Bacillota</taxon>
        <taxon>Bacilli</taxon>
        <taxon>Bacillales</taxon>
        <taxon>Bacillaceae</taxon>
        <taxon>Bacillus</taxon>
    </lineage>
</organism>